<dbReference type="AlphaFoldDB" id="A0A6J1MV45"/>
<evidence type="ECO:0000313" key="2">
    <source>
        <dbReference type="Proteomes" id="UP001652582"/>
    </source>
</evidence>
<evidence type="ECO:0000256" key="1">
    <source>
        <dbReference type="SAM" id="MobiDB-lite"/>
    </source>
</evidence>
<reference evidence="3" key="1">
    <citation type="submission" date="2025-08" db="UniProtKB">
        <authorList>
            <consortium name="RefSeq"/>
        </authorList>
    </citation>
    <scope>IDENTIFICATION</scope>
</reference>
<keyword evidence="2" id="KW-1185">Reference proteome</keyword>
<dbReference type="GeneID" id="112046142"/>
<dbReference type="OrthoDB" id="6924690at2759"/>
<proteinExistence type="predicted"/>
<protein>
    <submittedName>
        <fullName evidence="3">Uncharacterized protein LOC112046142</fullName>
    </submittedName>
</protein>
<organism evidence="2 3">
    <name type="scientific">Bicyclus anynana</name>
    <name type="common">Squinting bush brown butterfly</name>
    <dbReference type="NCBI Taxonomy" id="110368"/>
    <lineage>
        <taxon>Eukaryota</taxon>
        <taxon>Metazoa</taxon>
        <taxon>Ecdysozoa</taxon>
        <taxon>Arthropoda</taxon>
        <taxon>Hexapoda</taxon>
        <taxon>Insecta</taxon>
        <taxon>Pterygota</taxon>
        <taxon>Neoptera</taxon>
        <taxon>Endopterygota</taxon>
        <taxon>Lepidoptera</taxon>
        <taxon>Glossata</taxon>
        <taxon>Ditrysia</taxon>
        <taxon>Papilionoidea</taxon>
        <taxon>Nymphalidae</taxon>
        <taxon>Satyrinae</taxon>
        <taxon>Satyrini</taxon>
        <taxon>Mycalesina</taxon>
        <taxon>Bicyclus</taxon>
    </lineage>
</organism>
<dbReference type="RefSeq" id="XP_023938419.2">
    <property type="nucleotide sequence ID" value="XM_024082651.2"/>
</dbReference>
<sequence length="106" mass="11997">MVLKLREDDKISPPNLLDKYKKLRSPLTLEERNRMVDLGYEYIGRAIHSMLQNMSPGDTLPVSTRMPFGGNPGKHTPLHQDHEVTSASTEPETIPPHHSTHSGRFI</sequence>
<feature type="region of interest" description="Disordered" evidence="1">
    <location>
        <begin position="58"/>
        <end position="106"/>
    </location>
</feature>
<gene>
    <name evidence="3" type="primary">LOC112046142</name>
</gene>
<dbReference type="Proteomes" id="UP001652582">
    <property type="component" value="Chromosome 27"/>
</dbReference>
<accession>A0A6J1MV45</accession>
<dbReference type="KEGG" id="bany:112046142"/>
<evidence type="ECO:0000313" key="3">
    <source>
        <dbReference type="RefSeq" id="XP_023938419.2"/>
    </source>
</evidence>
<name>A0A6J1MV45_BICAN</name>